<dbReference type="InParanoid" id="L2GV55"/>
<proteinExistence type="predicted"/>
<feature type="compositionally biased region" description="Basic and acidic residues" evidence="1">
    <location>
        <begin position="82"/>
        <end position="100"/>
    </location>
</feature>
<dbReference type="InterPro" id="IPR031519">
    <property type="entry name" value="DUF5094"/>
</dbReference>
<evidence type="ECO:0000313" key="3">
    <source>
        <dbReference type="EMBL" id="ELA47247.2"/>
    </source>
</evidence>
<sequence>MRLFFTSKPRPDETNKHKKLRLPLKMKTPRKKKVAFYTPSKKKVRCIQRDDEKGTGCDDGETVEYVSGEYERVEQRSGGLARHGDDVYTRREDEQQVGERRSRRRKALGRDKKDMSSGMHRGGSRATKKNMVNVHDESSATDTKENVANTKDRRDVRDAGSPINEIIHIENELLQAYREENAFLKTNASSATSRLTGFTVTEPAKDRFIVTYSAYDRYINFRLVKNGKNYEYELIEHGCVELPDFLMEELVFGEEQLPKFFFNLMQVMVGKD</sequence>
<dbReference type="AlphaFoldDB" id="L2GV55"/>
<dbReference type="EMBL" id="GL877421">
    <property type="protein sequence ID" value="ELA47247.2"/>
    <property type="molecule type" value="Genomic_DNA"/>
</dbReference>
<dbReference type="GeneID" id="19879123"/>
<keyword evidence="4" id="KW-1185">Reference proteome</keyword>
<dbReference type="Proteomes" id="UP000011081">
    <property type="component" value="Unassembled WGS sequence"/>
</dbReference>
<feature type="domain" description="DUF5094" evidence="2">
    <location>
        <begin position="94"/>
        <end position="271"/>
    </location>
</feature>
<dbReference type="OrthoDB" id="2187979at2759"/>
<feature type="region of interest" description="Disordered" evidence="1">
    <location>
        <begin position="71"/>
        <end position="159"/>
    </location>
</feature>
<dbReference type="OMA" id="MQVMVGK"/>
<protein>
    <recommendedName>
        <fullName evidence="2">DUF5094 domain-containing protein</fullName>
    </recommendedName>
</protein>
<dbReference type="Pfam" id="PF17015">
    <property type="entry name" value="DUF5094"/>
    <property type="match status" value="1"/>
</dbReference>
<evidence type="ECO:0000313" key="4">
    <source>
        <dbReference type="Proteomes" id="UP000011081"/>
    </source>
</evidence>
<dbReference type="RefSeq" id="XP_008074247.1">
    <property type="nucleotide sequence ID" value="XM_008076056.1"/>
</dbReference>
<organism evidence="3 4">
    <name type="scientific">Vavraia culicis (isolate floridensis)</name>
    <name type="common">Microsporidian parasite</name>
    <dbReference type="NCBI Taxonomy" id="948595"/>
    <lineage>
        <taxon>Eukaryota</taxon>
        <taxon>Fungi</taxon>
        <taxon>Fungi incertae sedis</taxon>
        <taxon>Microsporidia</taxon>
        <taxon>Pleistophoridae</taxon>
        <taxon>Vavraia</taxon>
    </lineage>
</organism>
<dbReference type="VEuPathDB" id="MicrosporidiaDB:VCUG_01243"/>
<gene>
    <name evidence="3" type="ORF">VCUG_01243</name>
</gene>
<accession>L2GV55</accession>
<feature type="compositionally biased region" description="Basic and acidic residues" evidence="1">
    <location>
        <begin position="134"/>
        <end position="158"/>
    </location>
</feature>
<evidence type="ECO:0000256" key="1">
    <source>
        <dbReference type="SAM" id="MobiDB-lite"/>
    </source>
</evidence>
<dbReference type="HOGENOM" id="CLU_1023775_0_0_1"/>
<reference evidence="4" key="1">
    <citation type="submission" date="2011-03" db="EMBL/GenBank/DDBJ databases">
        <title>The genome sequence of Vavraia culicis strain floridensis.</title>
        <authorList>
            <consortium name="The Broad Institute Genome Sequencing Platform"/>
            <person name="Cuomo C."/>
            <person name="Becnel J."/>
            <person name="Sanscrainte N."/>
            <person name="Young S.K."/>
            <person name="Zeng Q."/>
            <person name="Gargeya S."/>
            <person name="Fitzgerald M."/>
            <person name="Haas B."/>
            <person name="Abouelleil A."/>
            <person name="Alvarado L."/>
            <person name="Arachchi H.M."/>
            <person name="Berlin A."/>
            <person name="Chapman S.B."/>
            <person name="Gearin G."/>
            <person name="Goldberg J."/>
            <person name="Griggs A."/>
            <person name="Gujja S."/>
            <person name="Hansen M."/>
            <person name="Heiman D."/>
            <person name="Howarth C."/>
            <person name="Larimer J."/>
            <person name="Lui A."/>
            <person name="MacDonald P.J.P."/>
            <person name="McCowen C."/>
            <person name="Montmayeur A."/>
            <person name="Murphy C."/>
            <person name="Neiman D."/>
            <person name="Pearson M."/>
            <person name="Priest M."/>
            <person name="Roberts A."/>
            <person name="Saif S."/>
            <person name="Shea T."/>
            <person name="Sisk P."/>
            <person name="Stolte C."/>
            <person name="Sykes S."/>
            <person name="Wortman J."/>
            <person name="Nusbaum C."/>
            <person name="Birren B."/>
        </authorList>
    </citation>
    <scope>NUCLEOTIDE SEQUENCE [LARGE SCALE GENOMIC DNA]</scope>
    <source>
        <strain evidence="4">floridensis</strain>
    </source>
</reference>
<evidence type="ECO:0000259" key="2">
    <source>
        <dbReference type="Pfam" id="PF17015"/>
    </source>
</evidence>
<name>L2GV55_VAVCU</name>